<organism evidence="1 2">
    <name type="scientific">Ascaris lumbricoides</name>
    <name type="common">Giant roundworm</name>
    <dbReference type="NCBI Taxonomy" id="6252"/>
    <lineage>
        <taxon>Eukaryota</taxon>
        <taxon>Metazoa</taxon>
        <taxon>Ecdysozoa</taxon>
        <taxon>Nematoda</taxon>
        <taxon>Chromadorea</taxon>
        <taxon>Rhabditida</taxon>
        <taxon>Spirurina</taxon>
        <taxon>Ascaridomorpha</taxon>
        <taxon>Ascaridoidea</taxon>
        <taxon>Ascarididae</taxon>
        <taxon>Ascaris</taxon>
    </lineage>
</organism>
<protein>
    <submittedName>
        <fullName evidence="2">Phorbol-ester/DAG-type domain-containing protein</fullName>
    </submittedName>
</protein>
<proteinExistence type="predicted"/>
<keyword evidence="1" id="KW-1185">Reference proteome</keyword>
<dbReference type="InterPro" id="IPR011011">
    <property type="entry name" value="Znf_FYVE_PHD"/>
</dbReference>
<dbReference type="Proteomes" id="UP000036681">
    <property type="component" value="Unplaced"/>
</dbReference>
<dbReference type="Gene3D" id="3.90.980.20">
    <property type="match status" value="1"/>
</dbReference>
<dbReference type="WBParaSite" id="ALUE_0001991301-mRNA-1">
    <property type="protein sequence ID" value="ALUE_0001991301-mRNA-1"/>
    <property type="gene ID" value="ALUE_0001991301"/>
</dbReference>
<evidence type="ECO:0000313" key="1">
    <source>
        <dbReference type="Proteomes" id="UP000036681"/>
    </source>
</evidence>
<accession>A0A0M3IMD5</accession>
<reference evidence="2" key="1">
    <citation type="submission" date="2017-02" db="UniProtKB">
        <authorList>
            <consortium name="WormBaseParasite"/>
        </authorList>
    </citation>
    <scope>IDENTIFICATION</scope>
</reference>
<dbReference type="AlphaFoldDB" id="A0A0M3IMD5"/>
<name>A0A0M3IMD5_ASCLU</name>
<evidence type="ECO:0000313" key="2">
    <source>
        <dbReference type="WBParaSite" id="ALUE_0001991301-mRNA-1"/>
    </source>
</evidence>
<dbReference type="SUPFAM" id="SSF57903">
    <property type="entry name" value="FYVE/PHD zinc finger"/>
    <property type="match status" value="1"/>
</dbReference>
<sequence>MENGSMLLNLSYYFASFSDGKRELGTLELFCAGCRKWFHGRCLKDLTEL</sequence>